<dbReference type="Gene3D" id="1.10.1740.10">
    <property type="match status" value="1"/>
</dbReference>
<name>A0ABS6JXX3_9BACI</name>
<dbReference type="InterPro" id="IPR013249">
    <property type="entry name" value="RNA_pol_sigma70_r4_t2"/>
</dbReference>
<keyword evidence="2" id="KW-0805">Transcription regulation</keyword>
<dbReference type="EMBL" id="JAHQCR010000064">
    <property type="protein sequence ID" value="MBU9722941.1"/>
    <property type="molecule type" value="Genomic_DNA"/>
</dbReference>
<accession>A0ABS6JXX3</accession>
<reference evidence="7 8" key="1">
    <citation type="submission" date="2021-06" db="EMBL/GenBank/DDBJ databases">
        <title>Bacillus sp. RD4P76, an endophyte from a halophyte.</title>
        <authorList>
            <person name="Sun J.-Q."/>
        </authorList>
    </citation>
    <scope>NUCLEOTIDE SEQUENCE [LARGE SCALE GENOMIC DNA]</scope>
    <source>
        <strain evidence="7 8">JCM 17098</strain>
    </source>
</reference>
<evidence type="ECO:0000259" key="6">
    <source>
        <dbReference type="Pfam" id="PF08281"/>
    </source>
</evidence>
<dbReference type="PANTHER" id="PTHR43133">
    <property type="entry name" value="RNA POLYMERASE ECF-TYPE SIGMA FACTO"/>
    <property type="match status" value="1"/>
</dbReference>
<dbReference type="SUPFAM" id="SSF88659">
    <property type="entry name" value="Sigma3 and sigma4 domains of RNA polymerase sigma factors"/>
    <property type="match status" value="1"/>
</dbReference>
<evidence type="ECO:0000256" key="2">
    <source>
        <dbReference type="ARBA" id="ARBA00023015"/>
    </source>
</evidence>
<evidence type="ECO:0000256" key="3">
    <source>
        <dbReference type="ARBA" id="ARBA00023082"/>
    </source>
</evidence>
<evidence type="ECO:0000256" key="1">
    <source>
        <dbReference type="ARBA" id="ARBA00010641"/>
    </source>
</evidence>
<evidence type="ECO:0000313" key="7">
    <source>
        <dbReference type="EMBL" id="MBU9722941.1"/>
    </source>
</evidence>
<dbReference type="InterPro" id="IPR013324">
    <property type="entry name" value="RNA_pol_sigma_r3/r4-like"/>
</dbReference>
<dbReference type="InterPro" id="IPR036388">
    <property type="entry name" value="WH-like_DNA-bd_sf"/>
</dbReference>
<dbReference type="InterPro" id="IPR007627">
    <property type="entry name" value="RNA_pol_sigma70_r2"/>
</dbReference>
<gene>
    <name evidence="7" type="ORF">KS407_16100</name>
</gene>
<keyword evidence="3" id="KW-0731">Sigma factor</keyword>
<dbReference type="SUPFAM" id="SSF88946">
    <property type="entry name" value="Sigma2 domain of RNA polymerase sigma factors"/>
    <property type="match status" value="1"/>
</dbReference>
<dbReference type="Pfam" id="PF08281">
    <property type="entry name" value="Sigma70_r4_2"/>
    <property type="match status" value="1"/>
</dbReference>
<sequence length="188" mass="21877">MIHTPESSKQLMEEVKNGSPVAFEQLYDRYSKLVFSIGLKMLKNKTDAEDLTHEVFIEIYRNPYSYDSTRGTVEAWIAVKARSRSLDFLRRSKHDKTVYGDELMMDRITDPGLVEEEVLTKAEREELLVAMKSLPETQRNVVYSNYFQGESHRVLAEKLNRPIGTIKSLVRYGINNMKKYFEAQQKSL</sequence>
<comment type="similarity">
    <text evidence="1">Belongs to the sigma-70 factor family. ECF subfamily.</text>
</comment>
<dbReference type="Proteomes" id="UP000790580">
    <property type="component" value="Unassembled WGS sequence"/>
</dbReference>
<protein>
    <submittedName>
        <fullName evidence="7">Sigma-70 family RNA polymerase sigma factor</fullName>
    </submittedName>
</protein>
<feature type="domain" description="RNA polymerase sigma factor 70 region 4 type 2" evidence="6">
    <location>
        <begin position="124"/>
        <end position="170"/>
    </location>
</feature>
<dbReference type="Gene3D" id="1.10.10.10">
    <property type="entry name" value="Winged helix-like DNA-binding domain superfamily/Winged helix DNA-binding domain"/>
    <property type="match status" value="1"/>
</dbReference>
<evidence type="ECO:0000256" key="4">
    <source>
        <dbReference type="ARBA" id="ARBA00023163"/>
    </source>
</evidence>
<evidence type="ECO:0000313" key="8">
    <source>
        <dbReference type="Proteomes" id="UP000790580"/>
    </source>
</evidence>
<comment type="caution">
    <text evidence="7">The sequence shown here is derived from an EMBL/GenBank/DDBJ whole genome shotgun (WGS) entry which is preliminary data.</text>
</comment>
<proteinExistence type="inferred from homology"/>
<dbReference type="NCBIfam" id="TIGR02937">
    <property type="entry name" value="sigma70-ECF"/>
    <property type="match status" value="1"/>
</dbReference>
<dbReference type="RefSeq" id="WP_088073671.1">
    <property type="nucleotide sequence ID" value="NZ_JAHQCR010000064.1"/>
</dbReference>
<organism evidence="7 8">
    <name type="scientific">Evansella alkalicola</name>
    <dbReference type="NCBI Taxonomy" id="745819"/>
    <lineage>
        <taxon>Bacteria</taxon>
        <taxon>Bacillati</taxon>
        <taxon>Bacillota</taxon>
        <taxon>Bacilli</taxon>
        <taxon>Bacillales</taxon>
        <taxon>Bacillaceae</taxon>
        <taxon>Evansella</taxon>
    </lineage>
</organism>
<feature type="domain" description="RNA polymerase sigma-70 region 2" evidence="5">
    <location>
        <begin position="26"/>
        <end position="93"/>
    </location>
</feature>
<dbReference type="Pfam" id="PF04542">
    <property type="entry name" value="Sigma70_r2"/>
    <property type="match status" value="1"/>
</dbReference>
<evidence type="ECO:0000259" key="5">
    <source>
        <dbReference type="Pfam" id="PF04542"/>
    </source>
</evidence>
<dbReference type="InterPro" id="IPR013325">
    <property type="entry name" value="RNA_pol_sigma_r2"/>
</dbReference>
<dbReference type="InterPro" id="IPR014284">
    <property type="entry name" value="RNA_pol_sigma-70_dom"/>
</dbReference>
<dbReference type="InterPro" id="IPR039425">
    <property type="entry name" value="RNA_pol_sigma-70-like"/>
</dbReference>
<dbReference type="PANTHER" id="PTHR43133:SF62">
    <property type="entry name" value="RNA POLYMERASE SIGMA FACTOR SIGZ"/>
    <property type="match status" value="1"/>
</dbReference>
<keyword evidence="4" id="KW-0804">Transcription</keyword>
<keyword evidence="8" id="KW-1185">Reference proteome</keyword>